<dbReference type="InterPro" id="IPR026838">
    <property type="entry name" value="YheC/D"/>
</dbReference>
<dbReference type="RefSeq" id="WP_094015786.1">
    <property type="nucleotide sequence ID" value="NZ_NMQW01000022.1"/>
</dbReference>
<dbReference type="SUPFAM" id="SSF56059">
    <property type="entry name" value="Glutathione synthetase ATP-binding domain-like"/>
    <property type="match status" value="1"/>
</dbReference>
<protein>
    <recommendedName>
        <fullName evidence="3">ATP-grasp domain-containing protein</fullName>
    </recommendedName>
</protein>
<evidence type="ECO:0000313" key="2">
    <source>
        <dbReference type="Proteomes" id="UP000215509"/>
    </source>
</evidence>
<dbReference type="Pfam" id="PF14398">
    <property type="entry name" value="ATPgrasp_YheCD"/>
    <property type="match status" value="1"/>
</dbReference>
<dbReference type="Gene3D" id="3.30.470.20">
    <property type="entry name" value="ATP-grasp fold, B domain"/>
    <property type="match status" value="1"/>
</dbReference>
<dbReference type="EMBL" id="NMQW01000022">
    <property type="protein sequence ID" value="OXM85425.1"/>
    <property type="molecule type" value="Genomic_DNA"/>
</dbReference>
<reference evidence="1 2" key="1">
    <citation type="submission" date="2017-07" db="EMBL/GenBank/DDBJ databases">
        <title>Genome sequencing and assembly of Paenibacillus rigui.</title>
        <authorList>
            <person name="Mayilraj S."/>
        </authorList>
    </citation>
    <scope>NUCLEOTIDE SEQUENCE [LARGE SCALE GENOMIC DNA]</scope>
    <source>
        <strain evidence="1 2">JCM 16352</strain>
    </source>
</reference>
<dbReference type="Proteomes" id="UP000215509">
    <property type="component" value="Unassembled WGS sequence"/>
</dbReference>
<proteinExistence type="predicted"/>
<evidence type="ECO:0000313" key="1">
    <source>
        <dbReference type="EMBL" id="OXM85425.1"/>
    </source>
</evidence>
<name>A0A229UQG0_9BACL</name>
<dbReference type="AlphaFoldDB" id="A0A229UQG0"/>
<accession>A0A229UQG0</accession>
<comment type="caution">
    <text evidence="1">The sequence shown here is derived from an EMBL/GenBank/DDBJ whole genome shotgun (WGS) entry which is preliminary data.</text>
</comment>
<organism evidence="1 2">
    <name type="scientific">Paenibacillus rigui</name>
    <dbReference type="NCBI Taxonomy" id="554312"/>
    <lineage>
        <taxon>Bacteria</taxon>
        <taxon>Bacillati</taxon>
        <taxon>Bacillota</taxon>
        <taxon>Bacilli</taxon>
        <taxon>Bacillales</taxon>
        <taxon>Paenibacillaceae</taxon>
        <taxon>Paenibacillus</taxon>
    </lineage>
</organism>
<dbReference type="OrthoDB" id="7869153at2"/>
<evidence type="ECO:0008006" key="3">
    <source>
        <dbReference type="Google" id="ProtNLM"/>
    </source>
</evidence>
<keyword evidence="2" id="KW-1185">Reference proteome</keyword>
<gene>
    <name evidence="1" type="ORF">CF651_15560</name>
</gene>
<sequence length="248" mass="29367">MPGKWSLHRFYERDPRLRKLLPETRLLRPESFRAMVRRYGSVYVKPNMEHAGKGILKVWKTKGSYRLVKIKGKPRQFGSLKEVTRTVMKQVSRKPYIVQQTINLAVVGSRPYDIRVMMMRDRHDRWRYTGMLAKVAGASSVVTNVQRGKGYVLPMGKALRLSLTHDSGRQKRILNRIIHTSYAVCRRFNKYKYSSQIGIDYALDRKGRLWIIEVNFDYPSHALFARLADKTMYRLIKQRRSEYVRRKR</sequence>